<evidence type="ECO:0000313" key="3">
    <source>
        <dbReference type="EMBL" id="QFJ54058.1"/>
    </source>
</evidence>
<dbReference type="AlphaFoldDB" id="A0A5P6VNX7"/>
<evidence type="ECO:0000313" key="4">
    <source>
        <dbReference type="Proteomes" id="UP000327030"/>
    </source>
</evidence>
<accession>A0A5P6VNX7</accession>
<keyword evidence="1" id="KW-1133">Transmembrane helix</keyword>
<feature type="transmembrane region" description="Helical" evidence="1">
    <location>
        <begin position="67"/>
        <end position="92"/>
    </location>
</feature>
<dbReference type="KEGG" id="pxv:FXF36_03820"/>
<sequence>MSKFECDLVADLLPIYIDGKASEATKEFIEEHIKTCQDCRDIYEAMTADMELSKPEKRKKKFKIPSLLKILLVVLGYLVFVIVLIVIINYILMNGVF</sequence>
<dbReference type="OrthoDB" id="6194834at2"/>
<reference evidence="4" key="1">
    <citation type="submission" date="2019-08" db="EMBL/GenBank/DDBJ databases">
        <title>Complete Genome Sequence of the Polysaccharide-Degrading Rumen Bacterium Pseudobutyrivibrio xylanivorans MA3014.</title>
        <authorList>
            <person name="Palevich N."/>
            <person name="Maclean P.H."/>
            <person name="Kelly W.J."/>
            <person name="Leahy S.C."/>
            <person name="Rakonjac J."/>
            <person name="Attwood G.T."/>
        </authorList>
    </citation>
    <scope>NUCLEOTIDE SEQUENCE [LARGE SCALE GENOMIC DNA]</scope>
    <source>
        <strain evidence="4">MA3014</strain>
    </source>
</reference>
<evidence type="ECO:0000259" key="2">
    <source>
        <dbReference type="Pfam" id="PF13490"/>
    </source>
</evidence>
<keyword evidence="1" id="KW-0812">Transmembrane</keyword>
<dbReference type="RefSeq" id="WP_151622554.1">
    <property type="nucleotide sequence ID" value="NZ_CP043028.1"/>
</dbReference>
<organism evidence="3 4">
    <name type="scientific">Pseudobutyrivibrio xylanivorans</name>
    <dbReference type="NCBI Taxonomy" id="185007"/>
    <lineage>
        <taxon>Bacteria</taxon>
        <taxon>Bacillati</taxon>
        <taxon>Bacillota</taxon>
        <taxon>Clostridia</taxon>
        <taxon>Lachnospirales</taxon>
        <taxon>Lachnospiraceae</taxon>
        <taxon>Pseudobutyrivibrio</taxon>
    </lineage>
</organism>
<proteinExistence type="predicted"/>
<name>A0A5P6VNX7_PSEXY</name>
<evidence type="ECO:0000256" key="1">
    <source>
        <dbReference type="SAM" id="Phobius"/>
    </source>
</evidence>
<gene>
    <name evidence="3" type="ORF">FXF36_03820</name>
</gene>
<protein>
    <submittedName>
        <fullName evidence="3">Zf-HC2 domain-containing protein</fullName>
    </submittedName>
</protein>
<dbReference type="InterPro" id="IPR027383">
    <property type="entry name" value="Znf_put"/>
</dbReference>
<feature type="domain" description="Putative zinc-finger" evidence="2">
    <location>
        <begin position="6"/>
        <end position="40"/>
    </location>
</feature>
<dbReference type="EMBL" id="CP043028">
    <property type="protein sequence ID" value="QFJ54058.1"/>
    <property type="molecule type" value="Genomic_DNA"/>
</dbReference>
<dbReference type="Pfam" id="PF13490">
    <property type="entry name" value="zf-HC2"/>
    <property type="match status" value="1"/>
</dbReference>
<keyword evidence="1" id="KW-0472">Membrane</keyword>
<dbReference type="Proteomes" id="UP000327030">
    <property type="component" value="Chromosome 1"/>
</dbReference>